<keyword evidence="6" id="KW-0283">Flagellar rotation</keyword>
<comment type="caution">
    <text evidence="11">The sequence shown here is derived from an EMBL/GenBank/DDBJ whole genome shotgun (WGS) entry which is preliminary data.</text>
</comment>
<evidence type="ECO:0000256" key="5">
    <source>
        <dbReference type="ARBA" id="ARBA00022692"/>
    </source>
</evidence>
<evidence type="ECO:0000256" key="7">
    <source>
        <dbReference type="ARBA" id="ARBA00022989"/>
    </source>
</evidence>
<dbReference type="Proteomes" id="UP000282971">
    <property type="component" value="Unassembled WGS sequence"/>
</dbReference>
<evidence type="ECO:0000256" key="1">
    <source>
        <dbReference type="ARBA" id="ARBA00004651"/>
    </source>
</evidence>
<feature type="transmembrane region" description="Helical" evidence="9">
    <location>
        <begin position="124"/>
        <end position="145"/>
    </location>
</feature>
<keyword evidence="7 9" id="KW-1133">Transmembrane helix</keyword>
<evidence type="ECO:0000256" key="2">
    <source>
        <dbReference type="ARBA" id="ARBA00008038"/>
    </source>
</evidence>
<keyword evidence="11" id="KW-0966">Cell projection</keyword>
<sequence length="227" mass="24688">MIFLDQLTRFFDPFALVIVFGGTLLVTVFRSTHADLGRACGAIKLLWKADPDADAAAARAAVGRVREMAEARSIMCADRIDSAHRFLVRAGRQLSDSQNSAEFVRWATDDIETRRTRHEAVAGVWRAAAEAAPSMGMIGTIIGLVQMFSSMDDPARIGPAMAVAMLTTLYGVFLSAGVAGPIAGRLERLSETEIAWQQAACKQFELLARAELDHMPVKLRPTLKAVL</sequence>
<keyword evidence="11" id="KW-0282">Flagellum</keyword>
<dbReference type="RefSeq" id="WP_127744212.1">
    <property type="nucleotide sequence ID" value="NZ_SACN01000001.1"/>
</dbReference>
<dbReference type="GO" id="GO:0006935">
    <property type="term" value="P:chemotaxis"/>
    <property type="evidence" value="ECO:0007669"/>
    <property type="project" value="InterPro"/>
</dbReference>
<dbReference type="InterPro" id="IPR002898">
    <property type="entry name" value="MotA_ExbB_proton_chnl"/>
</dbReference>
<dbReference type="PANTHER" id="PTHR30433">
    <property type="entry name" value="CHEMOTAXIS PROTEIN MOTA"/>
    <property type="match status" value="1"/>
</dbReference>
<dbReference type="InterPro" id="IPR000540">
    <property type="entry name" value="Flag_MotA_CS"/>
</dbReference>
<comment type="subcellular location">
    <subcellularLocation>
        <location evidence="1">Cell membrane</location>
        <topology evidence="1">Multi-pass membrane protein</topology>
    </subcellularLocation>
</comment>
<name>A0A437MAJ9_9SPHN</name>
<dbReference type="GO" id="GO:0071978">
    <property type="term" value="P:bacterial-type flagellum-dependent swarming motility"/>
    <property type="evidence" value="ECO:0007669"/>
    <property type="project" value="InterPro"/>
</dbReference>
<gene>
    <name evidence="11" type="ORF">EOD43_12625</name>
</gene>
<evidence type="ECO:0000256" key="6">
    <source>
        <dbReference type="ARBA" id="ARBA00022779"/>
    </source>
</evidence>
<evidence type="ECO:0000313" key="11">
    <source>
        <dbReference type="EMBL" id="RVT94638.1"/>
    </source>
</evidence>
<feature type="transmembrane region" description="Helical" evidence="9">
    <location>
        <begin position="13"/>
        <end position="29"/>
    </location>
</feature>
<evidence type="ECO:0000259" key="10">
    <source>
        <dbReference type="Pfam" id="PF01618"/>
    </source>
</evidence>
<dbReference type="Pfam" id="PF01618">
    <property type="entry name" value="MotA_ExbB"/>
    <property type="match status" value="1"/>
</dbReference>
<feature type="transmembrane region" description="Helical" evidence="9">
    <location>
        <begin position="157"/>
        <end position="179"/>
    </location>
</feature>
<keyword evidence="12" id="KW-1185">Reference proteome</keyword>
<keyword evidence="8 9" id="KW-0472">Membrane</keyword>
<evidence type="ECO:0000256" key="8">
    <source>
        <dbReference type="ARBA" id="ARBA00023136"/>
    </source>
</evidence>
<protein>
    <submittedName>
        <fullName evidence="11">Flagellar motor protein</fullName>
    </submittedName>
</protein>
<evidence type="ECO:0000256" key="3">
    <source>
        <dbReference type="ARBA" id="ARBA00022448"/>
    </source>
</evidence>
<dbReference type="OrthoDB" id="9806929at2"/>
<dbReference type="AlphaFoldDB" id="A0A437MAJ9"/>
<evidence type="ECO:0000313" key="12">
    <source>
        <dbReference type="Proteomes" id="UP000282971"/>
    </source>
</evidence>
<evidence type="ECO:0000256" key="4">
    <source>
        <dbReference type="ARBA" id="ARBA00022475"/>
    </source>
</evidence>
<keyword evidence="11" id="KW-0969">Cilium</keyword>
<dbReference type="GO" id="GO:0005886">
    <property type="term" value="C:plasma membrane"/>
    <property type="evidence" value="ECO:0007669"/>
    <property type="project" value="UniProtKB-SubCell"/>
</dbReference>
<evidence type="ECO:0000256" key="9">
    <source>
        <dbReference type="SAM" id="Phobius"/>
    </source>
</evidence>
<dbReference type="PROSITE" id="PS01307">
    <property type="entry name" value="MOTA"/>
    <property type="match status" value="1"/>
</dbReference>
<keyword evidence="4" id="KW-1003">Cell membrane</keyword>
<feature type="domain" description="MotA/TolQ/ExbB proton channel" evidence="10">
    <location>
        <begin position="85"/>
        <end position="194"/>
    </location>
</feature>
<dbReference type="EMBL" id="SACN01000001">
    <property type="protein sequence ID" value="RVT94638.1"/>
    <property type="molecule type" value="Genomic_DNA"/>
</dbReference>
<organism evidence="11 12">
    <name type="scientific">Sphingomonas crocodyli</name>
    <dbReference type="NCBI Taxonomy" id="1979270"/>
    <lineage>
        <taxon>Bacteria</taxon>
        <taxon>Pseudomonadati</taxon>
        <taxon>Pseudomonadota</taxon>
        <taxon>Alphaproteobacteria</taxon>
        <taxon>Sphingomonadales</taxon>
        <taxon>Sphingomonadaceae</taxon>
        <taxon>Sphingomonas</taxon>
    </lineage>
</organism>
<reference evidence="11 12" key="1">
    <citation type="submission" date="2019-01" db="EMBL/GenBank/DDBJ databases">
        <authorList>
            <person name="Chen W.-M."/>
        </authorList>
    </citation>
    <scope>NUCLEOTIDE SEQUENCE [LARGE SCALE GENOMIC DNA]</scope>
    <source>
        <strain evidence="11 12">CCP-7</strain>
    </source>
</reference>
<keyword evidence="3" id="KW-0813">Transport</keyword>
<accession>A0A437MAJ9</accession>
<dbReference type="InterPro" id="IPR047055">
    <property type="entry name" value="MotA-like"/>
</dbReference>
<proteinExistence type="inferred from homology"/>
<keyword evidence="5 9" id="KW-0812">Transmembrane</keyword>
<comment type="similarity">
    <text evidence="2">Belongs to the MotA family.</text>
</comment>